<evidence type="ECO:0000313" key="2">
    <source>
        <dbReference type="Proteomes" id="UP000007755"/>
    </source>
</evidence>
<protein>
    <submittedName>
        <fullName evidence="1">Uncharacterized protein</fullName>
    </submittedName>
</protein>
<dbReference type="AlphaFoldDB" id="F4WXR5"/>
<dbReference type="InParanoid" id="F4WXR5"/>
<dbReference type="OrthoDB" id="6415662at2759"/>
<dbReference type="EMBL" id="GL888427">
    <property type="protein sequence ID" value="EGI60993.1"/>
    <property type="molecule type" value="Genomic_DNA"/>
</dbReference>
<name>F4WXR5_ACREC</name>
<dbReference type="Proteomes" id="UP000007755">
    <property type="component" value="Unassembled WGS sequence"/>
</dbReference>
<proteinExistence type="predicted"/>
<keyword evidence="2" id="KW-1185">Reference proteome</keyword>
<gene>
    <name evidence="1" type="ORF">G5I_10755</name>
</gene>
<reference evidence="1" key="1">
    <citation type="submission" date="2011-02" db="EMBL/GenBank/DDBJ databases">
        <title>The genome of the leaf-cutting ant Acromyrmex echinatior suggests key adaptations to social evolution and fungus farming.</title>
        <authorList>
            <person name="Nygaard S."/>
            <person name="Zhang G."/>
        </authorList>
    </citation>
    <scope>NUCLEOTIDE SEQUENCE</scope>
</reference>
<sequence length="141" mass="16277">MLRNERWFFQVKPDSDLIFEQHGLYSTISSLLLELEPGHLASDKINVRCEATVRSSHEVEPFVDIRNTEVFVQGLATLTAPSLCLLIAAVLQRFLLPFPKKYNQSESWMRNKILCRQREEKRNQFKNVENVVPQGSETISA</sequence>
<organism evidence="2">
    <name type="scientific">Acromyrmex echinatior</name>
    <name type="common">Panamanian leafcutter ant</name>
    <name type="synonym">Acromyrmex octospinosus echinatior</name>
    <dbReference type="NCBI Taxonomy" id="103372"/>
    <lineage>
        <taxon>Eukaryota</taxon>
        <taxon>Metazoa</taxon>
        <taxon>Ecdysozoa</taxon>
        <taxon>Arthropoda</taxon>
        <taxon>Hexapoda</taxon>
        <taxon>Insecta</taxon>
        <taxon>Pterygota</taxon>
        <taxon>Neoptera</taxon>
        <taxon>Endopterygota</taxon>
        <taxon>Hymenoptera</taxon>
        <taxon>Apocrita</taxon>
        <taxon>Aculeata</taxon>
        <taxon>Formicoidea</taxon>
        <taxon>Formicidae</taxon>
        <taxon>Myrmicinae</taxon>
        <taxon>Acromyrmex</taxon>
    </lineage>
</organism>
<evidence type="ECO:0000313" key="1">
    <source>
        <dbReference type="EMBL" id="EGI60993.1"/>
    </source>
</evidence>
<accession>F4WXR5</accession>